<dbReference type="InterPro" id="IPR000668">
    <property type="entry name" value="Peptidase_C1A_C"/>
</dbReference>
<dbReference type="SMART" id="SM00645">
    <property type="entry name" value="Pept_C1"/>
    <property type="match status" value="1"/>
</dbReference>
<name>A0A0N5CUY9_THECL</name>
<proteinExistence type="inferred from homology"/>
<dbReference type="WBParaSite" id="TCLT_0000410201-mRNA-1">
    <property type="protein sequence ID" value="TCLT_0000410201-mRNA-1"/>
    <property type="gene ID" value="TCLT_0000410201"/>
</dbReference>
<evidence type="ECO:0000256" key="2">
    <source>
        <dbReference type="ARBA" id="ARBA00023157"/>
    </source>
</evidence>
<dbReference type="PRINTS" id="PR00705">
    <property type="entry name" value="PAPAIN"/>
</dbReference>
<organism evidence="4">
    <name type="scientific">Thelazia callipaeda</name>
    <name type="common">Oriental eyeworm</name>
    <name type="synonym">Parasitic nematode</name>
    <dbReference type="NCBI Taxonomy" id="103827"/>
    <lineage>
        <taxon>Eukaryota</taxon>
        <taxon>Metazoa</taxon>
        <taxon>Ecdysozoa</taxon>
        <taxon>Nematoda</taxon>
        <taxon>Chromadorea</taxon>
        <taxon>Rhabditida</taxon>
        <taxon>Spirurina</taxon>
        <taxon>Spiruromorpha</taxon>
        <taxon>Thelazioidea</taxon>
        <taxon>Thelaziidae</taxon>
        <taxon>Thelazia</taxon>
    </lineage>
</organism>
<evidence type="ECO:0000259" key="3">
    <source>
        <dbReference type="SMART" id="SM00645"/>
    </source>
</evidence>
<dbReference type="GO" id="GO:0006508">
    <property type="term" value="P:proteolysis"/>
    <property type="evidence" value="ECO:0007669"/>
    <property type="project" value="InterPro"/>
</dbReference>
<dbReference type="PANTHER" id="PTHR12411">
    <property type="entry name" value="CYSTEINE PROTEASE FAMILY C1-RELATED"/>
    <property type="match status" value="1"/>
</dbReference>
<comment type="similarity">
    <text evidence="1">Belongs to the peptidase C1 family.</text>
</comment>
<dbReference type="GO" id="GO:0008234">
    <property type="term" value="F:cysteine-type peptidase activity"/>
    <property type="evidence" value="ECO:0007669"/>
    <property type="project" value="InterPro"/>
</dbReference>
<feature type="domain" description="Peptidase C1A papain C-terminal" evidence="3">
    <location>
        <begin position="1"/>
        <end position="199"/>
    </location>
</feature>
<dbReference type="OMA" id="EESYWLI"/>
<reference evidence="4" key="1">
    <citation type="submission" date="2017-02" db="UniProtKB">
        <authorList>
            <consortium name="WormBaseParasite"/>
        </authorList>
    </citation>
    <scope>IDENTIFICATION</scope>
</reference>
<dbReference type="Pfam" id="PF00112">
    <property type="entry name" value="Peptidase_C1"/>
    <property type="match status" value="1"/>
</dbReference>
<dbReference type="AlphaFoldDB" id="A0A0N5CUY9"/>
<dbReference type="FunFam" id="3.90.70.10:FF:000332">
    <property type="entry name" value="Cathepsin L1"/>
    <property type="match status" value="1"/>
</dbReference>
<dbReference type="InterPro" id="IPR039417">
    <property type="entry name" value="Peptidase_C1A_papain-like"/>
</dbReference>
<dbReference type="InterPro" id="IPR038765">
    <property type="entry name" value="Papain-like_cys_pep_sf"/>
</dbReference>
<sequence length="201" mass="21622">LLKGYCGSCWAFSAVGVLEGLNFNHSGHLVSLSEQNLVDCSTSKYGNEGCDGGLPASAIKYVIDNNGIDGEDDYPYEGVEGTCRYSRLYSKATASGIVRLPYGDEKKLAEAVATVGPISVGIDASGISTYKSGVYAPKHCSHRPNHAVLIVGYDGTKKRIPYWLIKNSWGTSWGDNGYMKLIRNNHNTCGVATMAVYATLH</sequence>
<evidence type="ECO:0000313" key="4">
    <source>
        <dbReference type="WBParaSite" id="TCLT_0000410201-mRNA-1"/>
    </source>
</evidence>
<dbReference type="PROSITE" id="PS00640">
    <property type="entry name" value="THIOL_PROTEASE_ASN"/>
    <property type="match status" value="1"/>
</dbReference>
<dbReference type="InterPro" id="IPR025661">
    <property type="entry name" value="Pept_asp_AS"/>
</dbReference>
<dbReference type="Gene3D" id="3.90.70.10">
    <property type="entry name" value="Cysteine proteinases"/>
    <property type="match status" value="1"/>
</dbReference>
<evidence type="ECO:0000256" key="1">
    <source>
        <dbReference type="ARBA" id="ARBA00008455"/>
    </source>
</evidence>
<dbReference type="CDD" id="cd02248">
    <property type="entry name" value="Peptidase_C1A"/>
    <property type="match status" value="1"/>
</dbReference>
<keyword evidence="2" id="KW-1015">Disulfide bond</keyword>
<dbReference type="SUPFAM" id="SSF54001">
    <property type="entry name" value="Cysteine proteinases"/>
    <property type="match status" value="1"/>
</dbReference>
<accession>A0A0N5CUY9</accession>
<dbReference type="InterPro" id="IPR013128">
    <property type="entry name" value="Peptidase_C1A"/>
</dbReference>
<protein>
    <submittedName>
        <fullName evidence="4">Pept_C1 domain-containing protein</fullName>
    </submittedName>
</protein>